<evidence type="ECO:0000256" key="1">
    <source>
        <dbReference type="SAM" id="MobiDB-lite"/>
    </source>
</evidence>
<dbReference type="Proteomes" id="UP000224080">
    <property type="component" value="Unassembled WGS sequence"/>
</dbReference>
<feature type="compositionally biased region" description="Polar residues" evidence="1">
    <location>
        <begin position="664"/>
        <end position="683"/>
    </location>
</feature>
<feature type="region of interest" description="Disordered" evidence="1">
    <location>
        <begin position="271"/>
        <end position="298"/>
    </location>
</feature>
<protein>
    <submittedName>
        <fullName evidence="2">Uncharacterized protein</fullName>
    </submittedName>
</protein>
<dbReference type="EMBL" id="PDNC01000001">
    <property type="protein sequence ID" value="PGH10382.1"/>
    <property type="molecule type" value="Genomic_DNA"/>
</dbReference>
<feature type="compositionally biased region" description="Polar residues" evidence="1">
    <location>
        <begin position="144"/>
        <end position="156"/>
    </location>
</feature>
<accession>A0A2B7XP18</accession>
<feature type="region of interest" description="Disordered" evidence="1">
    <location>
        <begin position="534"/>
        <end position="581"/>
    </location>
</feature>
<feature type="region of interest" description="Disordered" evidence="1">
    <location>
        <begin position="328"/>
        <end position="350"/>
    </location>
</feature>
<feature type="compositionally biased region" description="Low complexity" evidence="1">
    <location>
        <begin position="561"/>
        <end position="573"/>
    </location>
</feature>
<evidence type="ECO:0000313" key="3">
    <source>
        <dbReference type="Proteomes" id="UP000224080"/>
    </source>
</evidence>
<comment type="caution">
    <text evidence="2">The sequence shown here is derived from an EMBL/GenBank/DDBJ whole genome shotgun (WGS) entry which is preliminary data.</text>
</comment>
<dbReference type="AlphaFoldDB" id="A0A2B7XP18"/>
<feature type="region of interest" description="Disordered" evidence="1">
    <location>
        <begin position="123"/>
        <end position="180"/>
    </location>
</feature>
<feature type="region of interest" description="Disordered" evidence="1">
    <location>
        <begin position="656"/>
        <end position="698"/>
    </location>
</feature>
<reference evidence="2 3" key="1">
    <citation type="submission" date="2017-10" db="EMBL/GenBank/DDBJ databases">
        <title>Comparative genomics in systemic dimorphic fungi from Ajellomycetaceae.</title>
        <authorList>
            <person name="Munoz J.F."/>
            <person name="Mcewen J.G."/>
            <person name="Clay O.K."/>
            <person name="Cuomo C.A."/>
        </authorList>
    </citation>
    <scope>NUCLEOTIDE SEQUENCE [LARGE SCALE GENOMIC DNA]</scope>
    <source>
        <strain evidence="2 3">UAMH130</strain>
    </source>
</reference>
<feature type="compositionally biased region" description="Polar residues" evidence="1">
    <location>
        <begin position="1"/>
        <end position="45"/>
    </location>
</feature>
<keyword evidence="3" id="KW-1185">Reference proteome</keyword>
<evidence type="ECO:0000313" key="2">
    <source>
        <dbReference type="EMBL" id="PGH10382.1"/>
    </source>
</evidence>
<feature type="region of interest" description="Disordered" evidence="1">
    <location>
        <begin position="1"/>
        <end position="58"/>
    </location>
</feature>
<feature type="compositionally biased region" description="Low complexity" evidence="1">
    <location>
        <begin position="287"/>
        <end position="298"/>
    </location>
</feature>
<organism evidence="2 3">
    <name type="scientific">Blastomyces parvus</name>
    <dbReference type="NCBI Taxonomy" id="2060905"/>
    <lineage>
        <taxon>Eukaryota</taxon>
        <taxon>Fungi</taxon>
        <taxon>Dikarya</taxon>
        <taxon>Ascomycota</taxon>
        <taxon>Pezizomycotina</taxon>
        <taxon>Eurotiomycetes</taxon>
        <taxon>Eurotiomycetidae</taxon>
        <taxon>Onygenales</taxon>
        <taxon>Ajellomycetaceae</taxon>
        <taxon>Blastomyces</taxon>
    </lineage>
</organism>
<gene>
    <name evidence="2" type="ORF">GX51_00140</name>
</gene>
<proteinExistence type="predicted"/>
<dbReference type="OrthoDB" id="4366200at2759"/>
<name>A0A2B7XP18_9EURO</name>
<sequence length="717" mass="79343">MNQALGLTHLPGSQQQQDRPTCSEETIIPQANNQATASRSVSSKTQLREQSPDSLFGDDETLELSWENQLMDTLAQEDLPPSYSNELNASNLASYIPETIQDGEKDKPQASSDHVEDINALPVNPVGNQYASDCRKRPFDDDNSGSTNSTLENCTPPTKKLHIEKTSPSDELPESGTITSSHHECEYAESASAGTLPPDFLLPDLSEIPDILSFCQSPIGFDFDILNTDVSTDYGGSHDPDIFLSSYMLYNSVPPNNKLAEVEQDKHLGSSALGRDSANAQTAGQASETTTSTSRSSICSSLTPFSADSYDIHDSNKPYSAGELSLDSLFGGTSPTSAPAPENASETNTVHHREENCPVQDMPIAIQFVENDISKNFRLEKEDILATQYREIFRHVPKPEGYVSPYPKYRGPLGYFPSTPATHARCIEVAPDDMTERLEDCRRKLRKVSSERSRYRNVWAEWKTVDPITGKTKEQTLKEEPFRLKRALLAQERKAEEFRKQAEDWRGQYNNLALAYNGLVQHLHLLQAAQIPQHPPPVAYPPPGHPTPVPSPQPERVTADSSVSVPLESSEPAQAPPQPTPITIDLTYDEPTNYNSNEPASVSSIAEDHSRNHVAEQLRTAMRRKEYHWLGNESRTARRILPAPPLLGRDFRQESVHTPDRDLPTTTPVHSATAATSGSSKNSEAMIERQQYDVNDSNDELAQTLEAELERGASIES</sequence>
<feature type="compositionally biased region" description="Pro residues" evidence="1">
    <location>
        <begin position="534"/>
        <end position="553"/>
    </location>
</feature>